<dbReference type="RefSeq" id="WP_255843812.1">
    <property type="nucleotide sequence ID" value="NZ_CP094358.1"/>
</dbReference>
<feature type="domain" description="SnoaL-like" evidence="1">
    <location>
        <begin position="21"/>
        <end position="106"/>
    </location>
</feature>
<evidence type="ECO:0000313" key="2">
    <source>
        <dbReference type="EMBL" id="UOB17960.1"/>
    </source>
</evidence>
<evidence type="ECO:0000259" key="1">
    <source>
        <dbReference type="Pfam" id="PF12680"/>
    </source>
</evidence>
<dbReference type="Proteomes" id="UP000831290">
    <property type="component" value="Chromosome"/>
</dbReference>
<dbReference type="Pfam" id="PF12680">
    <property type="entry name" value="SnoaL_2"/>
    <property type="match status" value="1"/>
</dbReference>
<sequence>MESKVFIESGFKRIFGSTGFDEDFIREIFDQSYIQHVDGKTLELEEFIKHIKVLKERTKSIKVDFKTLIEEGDTVFSNHVVTATMKDHTKTIIHVIAEFRVRNGKMYYCDELTSLIDGNPNNSNLGSAH</sequence>
<dbReference type="SUPFAM" id="SSF54427">
    <property type="entry name" value="NTF2-like"/>
    <property type="match status" value="1"/>
</dbReference>
<dbReference type="Gene3D" id="3.10.450.50">
    <property type="match status" value="1"/>
</dbReference>
<dbReference type="InterPro" id="IPR037401">
    <property type="entry name" value="SnoaL-like"/>
</dbReference>
<dbReference type="KEGG" id="fbm:MQE35_01355"/>
<protein>
    <submittedName>
        <fullName evidence="2">Nuclear transport factor 2 family protein</fullName>
    </submittedName>
</protein>
<name>A0A9E6ZP68_9FLAO</name>
<reference evidence="2" key="1">
    <citation type="submission" date="2022-03" db="EMBL/GenBank/DDBJ databases">
        <title>Description of Abyssus ytuae gen. nov., sp. nov., a novel member of the family Flavobacteriaceae isolated from the sediment of Mariana Trench.</title>
        <authorList>
            <person name="Zhang J."/>
            <person name="Xu X."/>
        </authorList>
    </citation>
    <scope>NUCLEOTIDE SEQUENCE</scope>
    <source>
        <strain evidence="2">MT3330</strain>
    </source>
</reference>
<proteinExistence type="predicted"/>
<keyword evidence="3" id="KW-1185">Reference proteome</keyword>
<accession>A0A9E6ZP68</accession>
<organism evidence="2 3">
    <name type="scientific">Abyssalbus ytuae</name>
    <dbReference type="NCBI Taxonomy" id="2926907"/>
    <lineage>
        <taxon>Bacteria</taxon>
        <taxon>Pseudomonadati</taxon>
        <taxon>Bacteroidota</taxon>
        <taxon>Flavobacteriia</taxon>
        <taxon>Flavobacteriales</taxon>
        <taxon>Flavobacteriaceae</taxon>
        <taxon>Abyssalbus</taxon>
    </lineage>
</organism>
<dbReference type="InterPro" id="IPR032710">
    <property type="entry name" value="NTF2-like_dom_sf"/>
</dbReference>
<evidence type="ECO:0000313" key="3">
    <source>
        <dbReference type="Proteomes" id="UP000831290"/>
    </source>
</evidence>
<gene>
    <name evidence="2" type="ORF">MQE35_01355</name>
</gene>
<dbReference type="EMBL" id="CP094358">
    <property type="protein sequence ID" value="UOB17960.1"/>
    <property type="molecule type" value="Genomic_DNA"/>
</dbReference>
<dbReference type="AlphaFoldDB" id="A0A9E6ZP68"/>